<gene>
    <name evidence="1" type="ORF">KK1_034276</name>
</gene>
<dbReference type="AlphaFoldDB" id="A0A151RP36"/>
<evidence type="ECO:0000313" key="1">
    <source>
        <dbReference type="EMBL" id="KYP44263.1"/>
    </source>
</evidence>
<reference evidence="1" key="1">
    <citation type="journal article" date="2012" name="Nat. Biotechnol.">
        <title>Draft genome sequence of pigeonpea (Cajanus cajan), an orphan legume crop of resource-poor farmers.</title>
        <authorList>
            <person name="Varshney R.K."/>
            <person name="Chen W."/>
            <person name="Li Y."/>
            <person name="Bharti A.K."/>
            <person name="Saxena R.K."/>
            <person name="Schlueter J.A."/>
            <person name="Donoghue M.T."/>
            <person name="Azam S."/>
            <person name="Fan G."/>
            <person name="Whaley A.M."/>
            <person name="Farmer A.D."/>
            <person name="Sheridan J."/>
            <person name="Iwata A."/>
            <person name="Tuteja R."/>
            <person name="Penmetsa R.V."/>
            <person name="Wu W."/>
            <person name="Upadhyaya H.D."/>
            <person name="Yang S.P."/>
            <person name="Shah T."/>
            <person name="Saxena K.B."/>
            <person name="Michael T."/>
            <person name="McCombie W.R."/>
            <person name="Yang B."/>
            <person name="Zhang G."/>
            <person name="Yang H."/>
            <person name="Wang J."/>
            <person name="Spillane C."/>
            <person name="Cook D.R."/>
            <person name="May G.D."/>
            <person name="Xu X."/>
            <person name="Jackson S.A."/>
        </authorList>
    </citation>
    <scope>NUCLEOTIDE SEQUENCE [LARGE SCALE GENOMIC DNA]</scope>
</reference>
<keyword evidence="2" id="KW-1185">Reference proteome</keyword>
<proteinExistence type="predicted"/>
<dbReference type="Proteomes" id="UP000075243">
    <property type="component" value="Unassembled WGS sequence"/>
</dbReference>
<dbReference type="Gramene" id="C.cajan_34802.t">
    <property type="protein sequence ID" value="C.cajan_34802.t.cds1"/>
    <property type="gene ID" value="C.cajan_34802"/>
</dbReference>
<evidence type="ECO:0008006" key="3">
    <source>
        <dbReference type="Google" id="ProtNLM"/>
    </source>
</evidence>
<sequence>MHGITSNSIFVLWNGSRAPAFFHMRGLRQGDPLSPYLFVLCTERLGVMIVSEVEKGRWDPIQISKNGPRISHLFFYS</sequence>
<protein>
    <recommendedName>
        <fullName evidence="3">Reverse transcriptase domain-containing protein</fullName>
    </recommendedName>
</protein>
<dbReference type="EMBL" id="KQ483634">
    <property type="protein sequence ID" value="KYP44263.1"/>
    <property type="molecule type" value="Genomic_DNA"/>
</dbReference>
<accession>A0A151RP36</accession>
<name>A0A151RP36_CAJCA</name>
<evidence type="ECO:0000313" key="2">
    <source>
        <dbReference type="Proteomes" id="UP000075243"/>
    </source>
</evidence>
<organism evidence="1 2">
    <name type="scientific">Cajanus cajan</name>
    <name type="common">Pigeon pea</name>
    <name type="synonym">Cajanus indicus</name>
    <dbReference type="NCBI Taxonomy" id="3821"/>
    <lineage>
        <taxon>Eukaryota</taxon>
        <taxon>Viridiplantae</taxon>
        <taxon>Streptophyta</taxon>
        <taxon>Embryophyta</taxon>
        <taxon>Tracheophyta</taxon>
        <taxon>Spermatophyta</taxon>
        <taxon>Magnoliopsida</taxon>
        <taxon>eudicotyledons</taxon>
        <taxon>Gunneridae</taxon>
        <taxon>Pentapetalae</taxon>
        <taxon>rosids</taxon>
        <taxon>fabids</taxon>
        <taxon>Fabales</taxon>
        <taxon>Fabaceae</taxon>
        <taxon>Papilionoideae</taxon>
        <taxon>50 kb inversion clade</taxon>
        <taxon>NPAAA clade</taxon>
        <taxon>indigoferoid/millettioid clade</taxon>
        <taxon>Phaseoleae</taxon>
        <taxon>Cajanus</taxon>
    </lineage>
</organism>